<accession>A0ABW3D5L6</accession>
<comment type="caution">
    <text evidence="2">The sequence shown here is derived from an EMBL/GenBank/DDBJ whole genome shotgun (WGS) entry which is preliminary data.</text>
</comment>
<dbReference type="InterPro" id="IPR036415">
    <property type="entry name" value="Lamin_tail_dom_sf"/>
</dbReference>
<dbReference type="EMBL" id="JBHTIU010000016">
    <property type="protein sequence ID" value="MFD0868561.1"/>
    <property type="molecule type" value="Genomic_DNA"/>
</dbReference>
<dbReference type="PROSITE" id="PS51841">
    <property type="entry name" value="LTD"/>
    <property type="match status" value="1"/>
</dbReference>
<dbReference type="Pfam" id="PF00932">
    <property type="entry name" value="LTD"/>
    <property type="match status" value="1"/>
</dbReference>
<dbReference type="InterPro" id="IPR001322">
    <property type="entry name" value="Lamin_tail_dom"/>
</dbReference>
<keyword evidence="3" id="KW-1185">Reference proteome</keyword>
<protein>
    <submittedName>
        <fullName evidence="2">Lamin tail domain-containing protein</fullName>
    </submittedName>
</protein>
<evidence type="ECO:0000313" key="2">
    <source>
        <dbReference type="EMBL" id="MFD0868561.1"/>
    </source>
</evidence>
<evidence type="ECO:0000313" key="3">
    <source>
        <dbReference type="Proteomes" id="UP001597120"/>
    </source>
</evidence>
<name>A0ABW3D5L6_9BACL</name>
<dbReference type="SUPFAM" id="SSF74853">
    <property type="entry name" value="Lamin A/C globular tail domain"/>
    <property type="match status" value="1"/>
</dbReference>
<reference evidence="3" key="1">
    <citation type="journal article" date="2019" name="Int. J. Syst. Evol. Microbiol.">
        <title>The Global Catalogue of Microorganisms (GCM) 10K type strain sequencing project: providing services to taxonomists for standard genome sequencing and annotation.</title>
        <authorList>
            <consortium name="The Broad Institute Genomics Platform"/>
            <consortium name="The Broad Institute Genome Sequencing Center for Infectious Disease"/>
            <person name="Wu L."/>
            <person name="Ma J."/>
        </authorList>
    </citation>
    <scope>NUCLEOTIDE SEQUENCE [LARGE SCALE GENOMIC DNA]</scope>
    <source>
        <strain evidence="3">CCUG 57263</strain>
    </source>
</reference>
<proteinExistence type="predicted"/>
<dbReference type="RefSeq" id="WP_379286598.1">
    <property type="nucleotide sequence ID" value="NZ_JBHTIU010000016.1"/>
</dbReference>
<evidence type="ECO:0000259" key="1">
    <source>
        <dbReference type="PROSITE" id="PS51841"/>
    </source>
</evidence>
<gene>
    <name evidence="2" type="ORF">ACFQ03_05325</name>
</gene>
<sequence length="594" mass="65994">MKFRVIIFLLIFCLAVGIGGQVGYSSPSDIQETAQDRITQEEIGPVHRVQSSNYRDLDSVSEQGPVIPGLMQGLIPQGIAYYEAMDWLLVSYYRDNGQPSVVSVIDGATGQFIKALDLYKDESTPYTGHAGGLTVSEKHMWVTSEKSAYAVKLEDLIQSADGGRLVFSSITRTETNASFVTYDSGILWVGEFARFNFNTEPSHHMRNRENIEHSAWVAGYRLTDEDLIDTSRTVEKTNAAIPDLLLSITDEIQGMAFVDGHIQLSQSYGRTVESSLLTYRLSLDESPHAYTDRFGNDPVPIWFLDGLNKVHTVVMPPMSEGIVEHNGRLYILFESGAETYRDSFYPVDRVYVADSGRLLAMTPTVPGASGEASLLITEMVVASPGEGEPYEYIELYNNSNRAIDLAGYKMYYYYDPAHPELWNTKVTKWLIMTAKDVDPGVKEETNTVIRPHQTKIVWLKKPGHYDKTVADFNAAYGTKLKAGDFVYIKLAQGQGLSNTTQRFLAVVAPRGNQVFDRISHVTYNGSSENPSSESCGSADRPCDFAVGESIIYYYPEESPAGVLGMVRKVPQSLHQTPTPGKLLPEQIRSIAKGR</sequence>
<dbReference type="Proteomes" id="UP001597120">
    <property type="component" value="Unassembled WGS sequence"/>
</dbReference>
<feature type="domain" description="LTD" evidence="1">
    <location>
        <begin position="362"/>
        <end position="525"/>
    </location>
</feature>
<organism evidence="2 3">
    <name type="scientific">Paenibacillus residui</name>
    <dbReference type="NCBI Taxonomy" id="629724"/>
    <lineage>
        <taxon>Bacteria</taxon>
        <taxon>Bacillati</taxon>
        <taxon>Bacillota</taxon>
        <taxon>Bacilli</taxon>
        <taxon>Bacillales</taxon>
        <taxon>Paenibacillaceae</taxon>
        <taxon>Paenibacillus</taxon>
    </lineage>
</organism>